<accession>A0AB73T6D2</accession>
<protein>
    <submittedName>
        <fullName evidence="1">Alpha-L-rhamnosidase-like protein</fullName>
    </submittedName>
</protein>
<dbReference type="Gene3D" id="3.40.50.880">
    <property type="match status" value="1"/>
</dbReference>
<organism evidence="1 2">
    <name type="scientific">Murimonas intestini</name>
    <dbReference type="NCBI Taxonomy" id="1337051"/>
    <lineage>
        <taxon>Bacteria</taxon>
        <taxon>Bacillati</taxon>
        <taxon>Bacillota</taxon>
        <taxon>Clostridia</taxon>
        <taxon>Lachnospirales</taxon>
        <taxon>Lachnospiraceae</taxon>
        <taxon>Murimonas</taxon>
    </lineage>
</organism>
<name>A0AB73T6D2_9FIRM</name>
<evidence type="ECO:0000313" key="1">
    <source>
        <dbReference type="EMBL" id="PWJ76732.1"/>
    </source>
</evidence>
<dbReference type="RefSeq" id="WP_109625875.1">
    <property type="nucleotide sequence ID" value="NZ_JANKBI010000019.1"/>
</dbReference>
<gene>
    <name evidence="1" type="ORF">C7383_104178</name>
</gene>
<dbReference type="AlphaFoldDB" id="A0AB73T6D2"/>
<keyword evidence="2" id="KW-1185">Reference proteome</keyword>
<dbReference type="SUPFAM" id="SSF49785">
    <property type="entry name" value="Galactose-binding domain-like"/>
    <property type="match status" value="1"/>
</dbReference>
<proteinExistence type="predicted"/>
<evidence type="ECO:0000313" key="2">
    <source>
        <dbReference type="Proteomes" id="UP000245412"/>
    </source>
</evidence>
<dbReference type="InterPro" id="IPR029062">
    <property type="entry name" value="Class_I_gatase-like"/>
</dbReference>
<dbReference type="Proteomes" id="UP000245412">
    <property type="component" value="Unassembled WGS sequence"/>
</dbReference>
<dbReference type="EMBL" id="QGGY01000004">
    <property type="protein sequence ID" value="PWJ76732.1"/>
    <property type="molecule type" value="Genomic_DNA"/>
</dbReference>
<dbReference type="Pfam" id="PF17132">
    <property type="entry name" value="Glyco_hydro_106"/>
    <property type="match status" value="1"/>
</dbReference>
<dbReference type="PANTHER" id="PTHR36848:SF2">
    <property type="entry name" value="SECRETED PROTEIN"/>
    <property type="match status" value="1"/>
</dbReference>
<comment type="caution">
    <text evidence="1">The sequence shown here is derived from an EMBL/GenBank/DDBJ whole genome shotgun (WGS) entry which is preliminary data.</text>
</comment>
<dbReference type="CDD" id="cd03143">
    <property type="entry name" value="A4_beta-galactosidase_middle_domain"/>
    <property type="match status" value="1"/>
</dbReference>
<reference evidence="1 2" key="1">
    <citation type="submission" date="2018-05" db="EMBL/GenBank/DDBJ databases">
        <authorList>
            <person name="Goeker M."/>
            <person name="Huntemann M."/>
            <person name="Clum A."/>
            <person name="Pillay M."/>
            <person name="Palaniappan K."/>
            <person name="Varghese N."/>
            <person name="Mikhailova N."/>
            <person name="Stamatis D."/>
            <person name="Reddy T."/>
            <person name="Daum C."/>
            <person name="Shapiro N."/>
            <person name="Ivanova N."/>
            <person name="Kyrpides N."/>
            <person name="Woyke T."/>
        </authorList>
    </citation>
    <scope>NUCLEOTIDE SEQUENCE [LARGE SCALE GENOMIC DNA]</scope>
    <source>
        <strain evidence="1 2">DSM 26524</strain>
    </source>
</reference>
<dbReference type="Gene3D" id="2.60.120.260">
    <property type="entry name" value="Galactose-binding domain-like"/>
    <property type="match status" value="1"/>
</dbReference>
<dbReference type="InterPro" id="IPR008979">
    <property type="entry name" value="Galactose-bd-like_sf"/>
</dbReference>
<dbReference type="InterPro" id="IPR053161">
    <property type="entry name" value="Ulvan_degrading_GH"/>
</dbReference>
<dbReference type="PANTHER" id="PTHR36848">
    <property type="entry name" value="DNA-BINDING PROTEIN (PUTATIVE SECRETED PROTEIN)-RELATED"/>
    <property type="match status" value="1"/>
</dbReference>
<sequence>MKNRNTNIFMSGEEIPSSLCPLFWQHGEEESVLREEIARMHEGGIGSFIVESRPHPDFLSFGWWRDLDIILSEAKLRGMDVWIFDDNAYPSGLGAGRIRELYPDSRKRYLSKQQIDAVGPLKGASLQIGQWLGEGDQLFRVIAGRRANGNDKLQEETLTDLTSLVKDGMLYWDIPEGPWRIFLLIITRNGGEEWTKDYVNPISYDAVGHYIDIIYEEHYKRYKEEFGKTIKGFFIDEPRFGSASSYETTLGKTGYVYPWSEEVMEALEEEYPGGMSCRLPFLWSSENEVCRDVQYAYMNVVSKLFARDFTGQIGKWCRSHGVKVIGHIVEDNGAHARLGFGPGHYFRSMEGFDTAGLDVVYQVWPEYKDGFHTTPFGYLDSEFFYWGLSKMASSAAHLDPAKKGITICEIFGAYGWQEGLKLMKWLTDHVCVRGINVLVPHAFSPKYQDPDCPPHFYARGENPQWKYFRKWSDYANRVCHLLSGGTHHATAAVLYHAEAEWGGRYQPFEKAVRALMESQIDCDVIPGDCFADGKGLSAEDGRLHIGDEYYDVLIVPYAQCLPEALLAAFDRAAKDGIPVLFVDDYPEHVYYKYGDAGILDVLRDNPGIDVCGLDKIAEWMKERGFNDIRTDKSYPDLRCLHYEKEKKSIYFFTNESKYQTVRAEITLKEKGNLVFYDAMEDKYYAAGGKQIKEGFVFKLILEPYQSLFVLHAPEDAVISRRIPVMGEEMTVADQMADKELDKETDKRPDISGKILSLEGGWQISADGPDGEHKYLRDITELVNISGPDILPDYSGTVSYEKSFFLEKEETLGDVFLDLGDVYETGEVSVNGIPAGIRICPPYTFELRGCREGENRLLVKVTNTLAKERQGNIFDRAMPQEPSGLLGPVRLYLSRNSFGEQ</sequence>